<organism evidence="2 3">
    <name type="scientific">Winogradskyella flava</name>
    <dbReference type="NCBI Taxonomy" id="1884876"/>
    <lineage>
        <taxon>Bacteria</taxon>
        <taxon>Pseudomonadati</taxon>
        <taxon>Bacteroidota</taxon>
        <taxon>Flavobacteriia</taxon>
        <taxon>Flavobacteriales</taxon>
        <taxon>Flavobacteriaceae</taxon>
        <taxon>Winogradskyella</taxon>
    </lineage>
</organism>
<protein>
    <submittedName>
        <fullName evidence="2">Gliding motility-associated C-terminal domain-containing protein</fullName>
    </submittedName>
</protein>
<evidence type="ECO:0000313" key="3">
    <source>
        <dbReference type="Proteomes" id="UP000533900"/>
    </source>
</evidence>
<evidence type="ECO:0000256" key="1">
    <source>
        <dbReference type="SAM" id="SignalP"/>
    </source>
</evidence>
<sequence>MNIIRGIALAIIVFFSAVLHAQCNLEETIVICDMTQIDSNNDGTPDGIINLYDEYTNLTGNTIQAGTWFDPGFNFALNAITGDLFLWDLNESSTTTTDYQFQLTNADCGSDIALTINLVLGPFSGIALPTNLEDVNVQVCDSGSTPLDLCIPLPDIDLFEALESLPSPHANGQWTYEGSSPNFIEVVGSELFVTVPYQAGPPLVDEETFELIYTVPGIAPCNVEQETRVKISVVREVFSGLAQNKRICEDLIVNGVYDNDIDLTDDDYLLFEDIEGTWSMDMFGQISTLGDSVININAIYQQIISNNPRFGCVDVDFTYSVDQRSGVCDDSQSTISFKIYEYLRPFSQSTFPEFCEDDESIPATINLYDQLGFSNDNGVVYDYPSDSCTQWNFVSGPSDLGLVSNEGGCAPSIDYSYLAPVNLTGAEPGTYVFRYTVSPEINCNPDNFEVLNYIDACTSEVDTSGFCGSESAEVVIVVHPKNYAGEDTVDLSFCSGDLGNTIDLISLLNTNGIDDPIYVGPFGTWVDLDTGSAITSPFVLPVINDQQTFNFQYNITNANNCNEEATLSFTVFEQYQAGTNSTTQICSDDSSFNLFDLLGSNASTIGSWTGPNGFVSNVSDVIFDPSTFEAGDYMYSVPDNGGTSIMCSGGQATVTVTILQNGSAGSDMQATVCRSDDQLDLQSILDSAADSGGTFQDIDGTNALNGSIVNLSLLNEGMYSFQYTIQDNPQCTPSIAILTIDVIDVMSPNVENQTFCLADAATISDLEILSSAFDFMWYDTSTSTDALPSDLLLVDGEDYFVSAINSDGCESDRIQISVNLLPFNDSSCNDCEINDGISDNDDNENEVLDLCNLPVIFPEFEIKIYNRYGSIVYKGNNNTSLFDGTSNVSLTIGSKLPSGTYFYVFNPNDGLTDPFQGSVYLSR</sequence>
<comment type="caution">
    <text evidence="2">The sequence shown here is derived from an EMBL/GenBank/DDBJ whole genome shotgun (WGS) entry which is preliminary data.</text>
</comment>
<reference evidence="2" key="1">
    <citation type="submission" date="2020-08" db="EMBL/GenBank/DDBJ databases">
        <title>Winogradskyella ouciana sp. nov., isolated from the hadal seawater of the Mariana Trench.</title>
        <authorList>
            <person name="He X."/>
        </authorList>
    </citation>
    <scope>NUCLEOTIDE SEQUENCE [LARGE SCALE GENOMIC DNA]</scope>
    <source>
        <strain evidence="2">KCTC 52348</strain>
    </source>
</reference>
<dbReference type="RefSeq" id="WP_185790241.1">
    <property type="nucleotide sequence ID" value="NZ_JACLCP010000006.1"/>
</dbReference>
<feature type="chain" id="PRO_5032596261" evidence="1">
    <location>
        <begin position="22"/>
        <end position="923"/>
    </location>
</feature>
<keyword evidence="3" id="KW-1185">Reference proteome</keyword>
<evidence type="ECO:0000313" key="2">
    <source>
        <dbReference type="EMBL" id="MBC2846524.1"/>
    </source>
</evidence>
<dbReference type="EMBL" id="JACLCP010000006">
    <property type="protein sequence ID" value="MBC2846524.1"/>
    <property type="molecule type" value="Genomic_DNA"/>
</dbReference>
<proteinExistence type="predicted"/>
<gene>
    <name evidence="2" type="ORF">H7F21_15575</name>
</gene>
<dbReference type="Pfam" id="PF13585">
    <property type="entry name" value="CHU_C"/>
    <property type="match status" value="1"/>
</dbReference>
<accession>A0A842IWZ5</accession>
<keyword evidence="1" id="KW-0732">Signal</keyword>
<name>A0A842IWZ5_9FLAO</name>
<dbReference type="AlphaFoldDB" id="A0A842IWZ5"/>
<dbReference type="Proteomes" id="UP000533900">
    <property type="component" value="Unassembled WGS sequence"/>
</dbReference>
<feature type="signal peptide" evidence="1">
    <location>
        <begin position="1"/>
        <end position="21"/>
    </location>
</feature>